<dbReference type="Proteomes" id="UP000324222">
    <property type="component" value="Unassembled WGS sequence"/>
</dbReference>
<gene>
    <name evidence="1" type="ORF">E2C01_059045</name>
</gene>
<comment type="caution">
    <text evidence="1">The sequence shown here is derived from an EMBL/GenBank/DDBJ whole genome shotgun (WGS) entry which is preliminary data.</text>
</comment>
<accession>A0A5B7H4C0</accession>
<evidence type="ECO:0000313" key="1">
    <source>
        <dbReference type="EMBL" id="MPC64923.1"/>
    </source>
</evidence>
<protein>
    <submittedName>
        <fullName evidence="1">Uncharacterized protein</fullName>
    </submittedName>
</protein>
<dbReference type="AlphaFoldDB" id="A0A5B7H4C0"/>
<proteinExistence type="predicted"/>
<keyword evidence="2" id="KW-1185">Reference proteome</keyword>
<evidence type="ECO:0000313" key="2">
    <source>
        <dbReference type="Proteomes" id="UP000324222"/>
    </source>
</evidence>
<sequence>MPPPLTSRHGLRGSVNRCSFLRISWGALIPPPPPHFLMWTQPALRNLYVAILPRSCALPCFDPFTCSVIRVVLARPDTDGRAWMEVLVGTSLYYMVPVFPSSSNPCLVYCTRLQWKL</sequence>
<dbReference type="EMBL" id="VSRR010022716">
    <property type="protein sequence ID" value="MPC64923.1"/>
    <property type="molecule type" value="Genomic_DNA"/>
</dbReference>
<name>A0A5B7H4C0_PORTR</name>
<reference evidence="1 2" key="1">
    <citation type="submission" date="2019-05" db="EMBL/GenBank/DDBJ databases">
        <title>Another draft genome of Portunus trituberculatus and its Hox gene families provides insights of decapod evolution.</title>
        <authorList>
            <person name="Jeong J.-H."/>
            <person name="Song I."/>
            <person name="Kim S."/>
            <person name="Choi T."/>
            <person name="Kim D."/>
            <person name="Ryu S."/>
            <person name="Kim W."/>
        </authorList>
    </citation>
    <scope>NUCLEOTIDE SEQUENCE [LARGE SCALE GENOMIC DNA]</scope>
    <source>
        <tissue evidence="1">Muscle</tissue>
    </source>
</reference>
<organism evidence="1 2">
    <name type="scientific">Portunus trituberculatus</name>
    <name type="common">Swimming crab</name>
    <name type="synonym">Neptunus trituberculatus</name>
    <dbReference type="NCBI Taxonomy" id="210409"/>
    <lineage>
        <taxon>Eukaryota</taxon>
        <taxon>Metazoa</taxon>
        <taxon>Ecdysozoa</taxon>
        <taxon>Arthropoda</taxon>
        <taxon>Crustacea</taxon>
        <taxon>Multicrustacea</taxon>
        <taxon>Malacostraca</taxon>
        <taxon>Eumalacostraca</taxon>
        <taxon>Eucarida</taxon>
        <taxon>Decapoda</taxon>
        <taxon>Pleocyemata</taxon>
        <taxon>Brachyura</taxon>
        <taxon>Eubrachyura</taxon>
        <taxon>Portunoidea</taxon>
        <taxon>Portunidae</taxon>
        <taxon>Portuninae</taxon>
        <taxon>Portunus</taxon>
    </lineage>
</organism>